<dbReference type="InterPro" id="IPR002780">
    <property type="entry name" value="Hyd_form_HypD"/>
</dbReference>
<protein>
    <submittedName>
        <fullName evidence="4">HypD protein</fullName>
    </submittedName>
</protein>
<dbReference type="GeneID" id="24818076"/>
<dbReference type="HOGENOM" id="CLU_048562_1_0_2"/>
<comment type="similarity">
    <text evidence="1">Belongs to the HypD family.</text>
</comment>
<dbReference type="RefSeq" id="WP_048111627.1">
    <property type="nucleotide sequence ID" value="NZ_CP010070.1"/>
</dbReference>
<gene>
    <name evidence="4" type="primary">hypD</name>
    <name evidence="4" type="ORF">Mpt1_c04060</name>
</gene>
<evidence type="ECO:0000313" key="4">
    <source>
        <dbReference type="EMBL" id="AIZ56300.1"/>
    </source>
</evidence>
<dbReference type="Gene3D" id="6.10.20.100">
    <property type="match status" value="1"/>
</dbReference>
<organism evidence="4 5">
    <name type="scientific">Candidatus Methanoplasma termitum</name>
    <dbReference type="NCBI Taxonomy" id="1577791"/>
    <lineage>
        <taxon>Archaea</taxon>
        <taxon>Methanobacteriati</taxon>
        <taxon>Thermoplasmatota</taxon>
        <taxon>Thermoplasmata</taxon>
        <taxon>Methanomassiliicoccales</taxon>
        <taxon>Methanomassiliicoccaceae</taxon>
        <taxon>Candidatus Methanoplasma</taxon>
    </lineage>
</organism>
<dbReference type="KEGG" id="mear:Mpt1_c04060"/>
<keyword evidence="5" id="KW-1185">Reference proteome</keyword>
<dbReference type="PIRSF" id="PIRSF005622">
    <property type="entry name" value="Hydrgn_mat_hypD"/>
    <property type="match status" value="1"/>
</dbReference>
<evidence type="ECO:0000256" key="1">
    <source>
        <dbReference type="ARBA" id="ARBA00007888"/>
    </source>
</evidence>
<dbReference type="EMBL" id="CP010070">
    <property type="protein sequence ID" value="AIZ56300.1"/>
    <property type="molecule type" value="Genomic_DNA"/>
</dbReference>
<dbReference type="InterPro" id="IPR042244">
    <property type="entry name" value="HypD_2_sf"/>
</dbReference>
<name>A0A0A7LAV5_9ARCH</name>
<dbReference type="InterPro" id="IPR042243">
    <property type="entry name" value="HypD_1"/>
</dbReference>
<evidence type="ECO:0000313" key="5">
    <source>
        <dbReference type="Proteomes" id="UP000030787"/>
    </source>
</evidence>
<keyword evidence="2" id="KW-0479">Metal-binding</keyword>
<proteinExistence type="inferred from homology"/>
<reference evidence="4 5" key="1">
    <citation type="journal article" date="2014" name="Appl. Environ. Microbiol.">
        <title>Comparative Genome Analysis of 'Candidatus Methanoplasma termitum' Indicates a New Mode of Energy Metabolism in the Seventh Order of Methanogens.</title>
        <authorList>
            <person name="Lang K."/>
            <person name="Schuldes J."/>
            <person name="Klingl A."/>
            <person name="Poehlein A."/>
            <person name="Daniel R."/>
            <person name="Brune A."/>
        </authorList>
    </citation>
    <scope>NUCLEOTIDE SEQUENCE [LARGE SCALE GENOMIC DNA]</scope>
    <source>
        <strain evidence="5">Mpt1</strain>
    </source>
</reference>
<keyword evidence="3" id="KW-0408">Iron</keyword>
<dbReference type="Pfam" id="PF01924">
    <property type="entry name" value="HypD"/>
    <property type="match status" value="1"/>
</dbReference>
<dbReference type="GO" id="GO:0051539">
    <property type="term" value="F:4 iron, 4 sulfur cluster binding"/>
    <property type="evidence" value="ECO:0007669"/>
    <property type="project" value="TreeGrafter"/>
</dbReference>
<dbReference type="AlphaFoldDB" id="A0A0A7LAV5"/>
<dbReference type="PANTHER" id="PTHR30149">
    <property type="entry name" value="HYDROGENASE PROTEIN ASSEMBLY PROTEIN HYPD"/>
    <property type="match status" value="1"/>
</dbReference>
<dbReference type="NCBIfam" id="TIGR00075">
    <property type="entry name" value="hypD"/>
    <property type="match status" value="1"/>
</dbReference>
<dbReference type="GO" id="GO:0005506">
    <property type="term" value="F:iron ion binding"/>
    <property type="evidence" value="ECO:0007669"/>
    <property type="project" value="TreeGrafter"/>
</dbReference>
<dbReference type="Gene3D" id="3.40.50.11750">
    <property type="entry name" value="HypD, alpha/beta domain 1"/>
    <property type="match status" value="2"/>
</dbReference>
<dbReference type="Proteomes" id="UP000030787">
    <property type="component" value="Chromosome"/>
</dbReference>
<dbReference type="PANTHER" id="PTHR30149:SF0">
    <property type="entry name" value="HYDROGENASE MATURATION FACTOR HYPD"/>
    <property type="match status" value="1"/>
</dbReference>
<dbReference type="OrthoDB" id="372075at2157"/>
<accession>A0A0A7LAV5</accession>
<dbReference type="STRING" id="1577791.Mpt1_c04060"/>
<evidence type="ECO:0000256" key="3">
    <source>
        <dbReference type="ARBA" id="ARBA00023004"/>
    </source>
</evidence>
<evidence type="ECO:0000256" key="2">
    <source>
        <dbReference type="ARBA" id="ARBA00022723"/>
    </source>
</evidence>
<dbReference type="GO" id="GO:0070025">
    <property type="term" value="F:carbon monoxide binding"/>
    <property type="evidence" value="ECO:0007669"/>
    <property type="project" value="TreeGrafter"/>
</dbReference>
<sequence length="359" mass="39179">MFKYRDGDTAKKILAAIKDTGVESKFMHVCGTHQDTIVRFGLEELLADAGVEICQGPGCPVCVTTSKEVAEAITLARNGVTVTAFGDMMRVPTTVGSLFDAKADGADVRIVYSIEDAVKMASEQTKPLVFISVGFETTAPSTCVPLKKGNLPENFSIYSCHRICPPILDAIFDMGEIRMNGMIMPGHVAVITGTEPFKVYSEKYGMPQVVAGFEPLDMLMAAYMLTKQREEGRAEVENEYTRLVKPNGNPIAKKLMEETFVPVDREWRGFPTIPKSALALKPKYAEHDANIVHKDILALTPEVEAEAKGCKCGEVLRGLIKSEECPMFGTACKPSSPKGPCMVSEEGNCSIAYRFSGKR</sequence>
<dbReference type="GO" id="GO:0051604">
    <property type="term" value="P:protein maturation"/>
    <property type="evidence" value="ECO:0007669"/>
    <property type="project" value="TreeGrafter"/>
</dbReference>